<name>A0A6H1ZGY1_9ZZZZ</name>
<evidence type="ECO:0000313" key="3">
    <source>
        <dbReference type="EMBL" id="QJA67419.1"/>
    </source>
</evidence>
<protein>
    <submittedName>
        <fullName evidence="2">Uncharacterized protein</fullName>
    </submittedName>
</protein>
<accession>A0A6H1ZGY1</accession>
<gene>
    <name evidence="4" type="ORF">MM415A00215_0028</name>
    <name evidence="3" type="ORF">MM415B00223_0006</name>
    <name evidence="2" type="ORF">TM448A00522_0002</name>
    <name evidence="5" type="ORF">TM448B00399_0028</name>
</gene>
<proteinExistence type="predicted"/>
<evidence type="ECO:0000313" key="5">
    <source>
        <dbReference type="EMBL" id="QJH95337.1"/>
    </source>
</evidence>
<evidence type="ECO:0000313" key="4">
    <source>
        <dbReference type="EMBL" id="QJA84234.1"/>
    </source>
</evidence>
<evidence type="ECO:0000256" key="1">
    <source>
        <dbReference type="SAM" id="Coils"/>
    </source>
</evidence>
<dbReference type="AlphaFoldDB" id="A0A6H1ZGY1"/>
<dbReference type="EMBL" id="MT142526">
    <property type="protein sequence ID" value="QJA84234.1"/>
    <property type="molecule type" value="Genomic_DNA"/>
</dbReference>
<evidence type="ECO:0000313" key="2">
    <source>
        <dbReference type="EMBL" id="QJA46732.1"/>
    </source>
</evidence>
<feature type="coiled-coil region" evidence="1">
    <location>
        <begin position="35"/>
        <end position="62"/>
    </location>
</feature>
<organism evidence="2">
    <name type="scientific">viral metagenome</name>
    <dbReference type="NCBI Taxonomy" id="1070528"/>
    <lineage>
        <taxon>unclassified sequences</taxon>
        <taxon>metagenomes</taxon>
        <taxon>organismal metagenomes</taxon>
    </lineage>
</organism>
<sequence length="317" mass="36010">MNIGALLAGVSKASGTGYEALKNKRLLDEEKERWKQQFGLQMSKEEREKSETEEKKLKLGAQIYARAENPNAQREYEEYLAKTGIYPGSEEYMRGMATFSLLYEADRQHDEATKREVAKKSTEQILLEQDVQLKGAQTETERAQKDYYGALTGESKARTAGRGQGQDLKLPNQVWQFEDFTKPVYETDPQGNTVKDIDGKPIERGRRLTDIGVISLANPQMALQMLMQNKMGQRQPQRLQGNIQVEGMNQNPLLSPETGQQLGIPQVGQFEEEDKMKMLMKLLQSLGVTKQSPTGFTTPPETAEQQMMEQMGKFRRF</sequence>
<reference evidence="2" key="1">
    <citation type="submission" date="2020-03" db="EMBL/GenBank/DDBJ databases">
        <title>The deep terrestrial virosphere.</title>
        <authorList>
            <person name="Holmfeldt K."/>
            <person name="Nilsson E."/>
            <person name="Simone D."/>
            <person name="Lopez-Fernandez M."/>
            <person name="Wu X."/>
            <person name="de Brujin I."/>
            <person name="Lundin D."/>
            <person name="Andersson A."/>
            <person name="Bertilsson S."/>
            <person name="Dopson M."/>
        </authorList>
    </citation>
    <scope>NUCLEOTIDE SEQUENCE</scope>
    <source>
        <strain evidence="4">MM415A00215</strain>
        <strain evidence="3">MM415B00223</strain>
        <strain evidence="2">TM448A00522</strain>
        <strain evidence="5">TM448B00399</strain>
    </source>
</reference>
<dbReference type="EMBL" id="MT144020">
    <property type="protein sequence ID" value="QJA46732.1"/>
    <property type="molecule type" value="Genomic_DNA"/>
</dbReference>
<dbReference type="EMBL" id="MT141571">
    <property type="protein sequence ID" value="QJA67419.1"/>
    <property type="molecule type" value="Genomic_DNA"/>
</dbReference>
<keyword evidence="1" id="KW-0175">Coiled coil</keyword>
<dbReference type="EMBL" id="MT144617">
    <property type="protein sequence ID" value="QJH95337.1"/>
    <property type="molecule type" value="Genomic_DNA"/>
</dbReference>